<dbReference type="SUPFAM" id="SSF51206">
    <property type="entry name" value="cAMP-binding domain-like"/>
    <property type="match status" value="1"/>
</dbReference>
<accession>I7MIB8</accession>
<feature type="compositionally biased region" description="Polar residues" evidence="1">
    <location>
        <begin position="1454"/>
        <end position="1466"/>
    </location>
</feature>
<dbReference type="InParanoid" id="I7MIB8"/>
<dbReference type="InterPro" id="IPR014710">
    <property type="entry name" value="RmlC-like_jellyroll"/>
</dbReference>
<name>I7MIB8_TETTS</name>
<dbReference type="PROSITE" id="PS50042">
    <property type="entry name" value="CNMP_BINDING_3"/>
    <property type="match status" value="1"/>
</dbReference>
<feature type="region of interest" description="Disordered" evidence="1">
    <location>
        <begin position="1454"/>
        <end position="1482"/>
    </location>
</feature>
<feature type="compositionally biased region" description="Low complexity" evidence="1">
    <location>
        <begin position="388"/>
        <end position="416"/>
    </location>
</feature>
<reference evidence="4" key="1">
    <citation type="journal article" date="2006" name="PLoS Biol.">
        <title>Macronuclear genome sequence of the ciliate Tetrahymena thermophila, a model eukaryote.</title>
        <authorList>
            <person name="Eisen J.A."/>
            <person name="Coyne R.S."/>
            <person name="Wu M."/>
            <person name="Wu D."/>
            <person name="Thiagarajan M."/>
            <person name="Wortman J.R."/>
            <person name="Badger J.H."/>
            <person name="Ren Q."/>
            <person name="Amedeo P."/>
            <person name="Jones K.M."/>
            <person name="Tallon L.J."/>
            <person name="Delcher A.L."/>
            <person name="Salzberg S.L."/>
            <person name="Silva J.C."/>
            <person name="Haas B.J."/>
            <person name="Majoros W.H."/>
            <person name="Farzad M."/>
            <person name="Carlton J.M."/>
            <person name="Smith R.K. Jr."/>
            <person name="Garg J."/>
            <person name="Pearlman R.E."/>
            <person name="Karrer K.M."/>
            <person name="Sun L."/>
            <person name="Manning G."/>
            <person name="Elde N.C."/>
            <person name="Turkewitz A.P."/>
            <person name="Asai D.J."/>
            <person name="Wilkes D.E."/>
            <person name="Wang Y."/>
            <person name="Cai H."/>
            <person name="Collins K."/>
            <person name="Stewart B.A."/>
            <person name="Lee S.R."/>
            <person name="Wilamowska K."/>
            <person name="Weinberg Z."/>
            <person name="Ruzzo W.L."/>
            <person name="Wloga D."/>
            <person name="Gaertig J."/>
            <person name="Frankel J."/>
            <person name="Tsao C.-C."/>
            <person name="Gorovsky M.A."/>
            <person name="Keeling P.J."/>
            <person name="Waller R.F."/>
            <person name="Patron N.J."/>
            <person name="Cherry J.M."/>
            <person name="Stover N.A."/>
            <person name="Krieger C.J."/>
            <person name="del Toro C."/>
            <person name="Ryder H.F."/>
            <person name="Williamson S.C."/>
            <person name="Barbeau R.A."/>
            <person name="Hamilton E.P."/>
            <person name="Orias E."/>
        </authorList>
    </citation>
    <scope>NUCLEOTIDE SEQUENCE [LARGE SCALE GENOMIC DNA]</scope>
    <source>
        <strain evidence="4">SB210</strain>
    </source>
</reference>
<feature type="compositionally biased region" description="Polar residues" evidence="1">
    <location>
        <begin position="1"/>
        <end position="12"/>
    </location>
</feature>
<feature type="compositionally biased region" description="Polar residues" evidence="1">
    <location>
        <begin position="460"/>
        <end position="470"/>
    </location>
</feature>
<feature type="region of interest" description="Disordered" evidence="1">
    <location>
        <begin position="1212"/>
        <end position="1262"/>
    </location>
</feature>
<feature type="region of interest" description="Disordered" evidence="1">
    <location>
        <begin position="303"/>
        <end position="330"/>
    </location>
</feature>
<evidence type="ECO:0000313" key="3">
    <source>
        <dbReference type="EMBL" id="EAS04263.1"/>
    </source>
</evidence>
<feature type="domain" description="Cyclic nucleotide-binding" evidence="2">
    <location>
        <begin position="563"/>
        <end position="611"/>
    </location>
</feature>
<dbReference type="RefSeq" id="XP_001024508.1">
    <property type="nucleotide sequence ID" value="XM_001024508.2"/>
</dbReference>
<evidence type="ECO:0000313" key="4">
    <source>
        <dbReference type="Proteomes" id="UP000009168"/>
    </source>
</evidence>
<organism evidence="3 4">
    <name type="scientific">Tetrahymena thermophila (strain SB210)</name>
    <dbReference type="NCBI Taxonomy" id="312017"/>
    <lineage>
        <taxon>Eukaryota</taxon>
        <taxon>Sar</taxon>
        <taxon>Alveolata</taxon>
        <taxon>Ciliophora</taxon>
        <taxon>Intramacronucleata</taxon>
        <taxon>Oligohymenophorea</taxon>
        <taxon>Hymenostomatida</taxon>
        <taxon>Tetrahymenina</taxon>
        <taxon>Tetrahymenidae</taxon>
        <taxon>Tetrahymena</taxon>
    </lineage>
</organism>
<dbReference type="InterPro" id="IPR000595">
    <property type="entry name" value="cNMP-bd_dom"/>
</dbReference>
<evidence type="ECO:0000259" key="2">
    <source>
        <dbReference type="PROSITE" id="PS50042"/>
    </source>
</evidence>
<dbReference type="EMBL" id="GG662449">
    <property type="protein sequence ID" value="EAS04263.1"/>
    <property type="molecule type" value="Genomic_DNA"/>
</dbReference>
<dbReference type="Proteomes" id="UP000009168">
    <property type="component" value="Unassembled WGS sequence"/>
</dbReference>
<gene>
    <name evidence="3" type="ORF">TTHERM_00299810</name>
</gene>
<feature type="region of interest" description="Disordered" evidence="1">
    <location>
        <begin position="358"/>
        <end position="416"/>
    </location>
</feature>
<dbReference type="KEGG" id="tet:TTHERM_00299810"/>
<sequence>MSDASPTQNTQIDEILEKNDQKQASKPKKIINSSEVLLLNKYLRQNKDIITQQNYQEVAYILTKLPIFEYVYSIKGIQFITEFLKTGKLLEINENDYTIFENKPNYKQRFFLLIKGSVAFEGTIKKNNKQDILSKYSLKQFEMQSQVFLTSNYNDNNQNKIEQKNDVKRLNSQESEYDIDFDDTKSALFRLDTKNSDTDYDDDCISISSFGTASKKSLSPRQQQNHEAFLPSKFNGQKLQVNKNSTFNQKRRKSNYLHSSEIKVREQVIENQSNHFSNQENQISENDQDFKNQIGNNYVIQVNKPNDSTPQNFSERNDQSHISRKSSQNNLDFQQNEQQVSSLQQFLNLNSDKKIQSQRVIQIPSSERQNKIRSISQASKRRDSNVTSFSQNQSKFSNSGSNDIQSSQIDSQRSQNQKYGNHLFVQNKQKSCQSSIMKKRSSLINSLKQSNNNSINSSQVLNEHQNSQKSLFKGPNRSKSSQKKQKKTQQIQLIEKFKTLNAVGTFGHKLKYGRFKIHRIVTSSDKCALISFDMKDFQDLIYGLDESDPKIKQIQSIINKQHLFKGCSFRQINNLTLKSRKIQPFKNEIIYNQNDKSKGLYFILKGEVKILIDAIEDFIDNQQTLLKNQPNSKKTLVSFYKQDRASNKSISIPISGFQQQEESQPHELFIHKNKNKFQSSQLKFNEQHRKEVGILNEGNFFGLEDLVLGQARSCTIQVNGKEAEILYIPLDSTDIFTYLDDEEKNNIILNAEETIVQRKARAICNTSYLSNNQLSNSQVVGVNQIPNDLNCSKYAQTQQNFNRQVKQENTSFANNCNKTNRSLSPATQQSPYKQNQNMCISEEALQFNSKSNAAFKENNNSNIQIPARFSKAAKIDDMIQRYPNQQSRVTPKKQQIEVMINNMFLANDQTTSDQNKSIQTMNSQKQNTVKNLQINQLLKTNISLIVAGNTLNNLQSTQQEYNEQVTQQTQYLDKDQIYDLQNKKVSNKQDQDDQTAEELIDNQDKMNDLIQYYNQKQIQDAKSLKMKRRSLSCFFEGENANDSTNQNDKIDKQDCNKLKQATTLDPNDIKNENIIWKKDIIMSNTEYNHLKIQLPSQTSINQQKTHTEQSSKFSGNLITNMNQRDIQINQQDNNETVSFSNNLINSNLSVKYSNPVSIQKKLDDSLKYPNKKIDLVSNLQLNTKQKSGIPLADEKLNSITNQYIQLKLPIKNSKQKSRQDLEQTPSVNYISQKSNYRYQQKDKAKSLQSQSNPITVKSQDQGLSQKIPQYGNQVNENVCQIRTALSTAQKAQRNLNTSGSNRMSAPNERSFRIQQNKLKNQESQIKQNQENINNQSMFEQNSLEFRNKQERSYSSQGHARVKVLSRSQNRQIENQQLNQMNQSQTVKAINLNETQIINHSRNQSRLSPNQRESSFEKKYNTENFRNLKQMNTTVQSYLTMKNIDSYNMNISQMSTSLSKRPNTKGSSTRKKQQGFSTNNNQHISVNDKSLSEMKMKQELENIIINPSFKISNNFHFINSYLQEEEGILEGHENIQNQIDAKKNILSHLQQFSNKASSGKDIQQSEFRKSYVQKYIYPEDEFAREADQKIKLQLSKLEEGKDQNPYLQNTKFENNSQTSLMLFYNYIRRKLKHVHKNEILYSRDTTKANSQDQKRSFQVQNSTAVKNNLRKHKKFFKRKNQIQELEQYANQSLLYNYNTEQQYFLEQNINQEQLINKTISELPFDIYIEKNNELGQINEKFSKNQNEGQQKTQSEIKQRQKEILTQIKTQNQTIKKNGSLPITPIPQYS</sequence>
<feature type="compositionally biased region" description="Polar residues" evidence="1">
    <location>
        <begin position="1246"/>
        <end position="1262"/>
    </location>
</feature>
<protein>
    <submittedName>
        <fullName evidence="3">Cyclic nucleotide-binding domain protein</fullName>
    </submittedName>
</protein>
<evidence type="ECO:0000256" key="1">
    <source>
        <dbReference type="SAM" id="MobiDB-lite"/>
    </source>
</evidence>
<feature type="region of interest" description="Disordered" evidence="1">
    <location>
        <begin position="1318"/>
        <end position="1337"/>
    </location>
</feature>
<dbReference type="HOGENOM" id="CLU_238412_0_0_1"/>
<feature type="compositionally biased region" description="Polar residues" evidence="1">
    <location>
        <begin position="1473"/>
        <end position="1482"/>
    </location>
</feature>
<feature type="compositionally biased region" description="Polar residues" evidence="1">
    <location>
        <begin position="358"/>
        <end position="378"/>
    </location>
</feature>
<feature type="region of interest" description="Disordered" evidence="1">
    <location>
        <begin position="1"/>
        <end position="27"/>
    </location>
</feature>
<feature type="compositionally biased region" description="Polar residues" evidence="1">
    <location>
        <begin position="303"/>
        <end position="314"/>
    </location>
</feature>
<dbReference type="Gene3D" id="2.60.120.10">
    <property type="entry name" value="Jelly Rolls"/>
    <property type="match status" value="1"/>
</dbReference>
<keyword evidence="4" id="KW-1185">Reference proteome</keyword>
<feature type="compositionally biased region" description="Low complexity" evidence="1">
    <location>
        <begin position="1321"/>
        <end position="1336"/>
    </location>
</feature>
<feature type="region of interest" description="Disordered" evidence="1">
    <location>
        <begin position="460"/>
        <end position="488"/>
    </location>
</feature>
<dbReference type="InterPro" id="IPR018490">
    <property type="entry name" value="cNMP-bd_dom_sf"/>
</dbReference>
<feature type="compositionally biased region" description="Polar residues" evidence="1">
    <location>
        <begin position="1222"/>
        <end position="1238"/>
    </location>
</feature>
<dbReference type="GeneID" id="7837063"/>
<proteinExistence type="predicted"/>